<evidence type="ECO:0000313" key="2">
    <source>
        <dbReference type="Proteomes" id="UP000253647"/>
    </source>
</evidence>
<gene>
    <name evidence="1" type="ORF">DET61_11639</name>
</gene>
<accession>A0A368XAG3</accession>
<comment type="caution">
    <text evidence="1">The sequence shown here is derived from an EMBL/GenBank/DDBJ whole genome shotgun (WGS) entry which is preliminary data.</text>
</comment>
<dbReference type="Proteomes" id="UP000253647">
    <property type="component" value="Unassembled WGS sequence"/>
</dbReference>
<reference evidence="1 2" key="1">
    <citation type="submission" date="2018-07" db="EMBL/GenBank/DDBJ databases">
        <title>Freshwater and sediment microbial communities from various areas in North America, analyzing microbe dynamics in response to fracking.</title>
        <authorList>
            <person name="Lamendella R."/>
        </authorList>
    </citation>
    <scope>NUCLEOTIDE SEQUENCE [LARGE SCALE GENOMIC DNA]</scope>
    <source>
        <strain evidence="1 2">105B</strain>
    </source>
</reference>
<evidence type="ECO:0000313" key="1">
    <source>
        <dbReference type="EMBL" id="RCW63998.1"/>
    </source>
</evidence>
<organism evidence="1 2">
    <name type="scientific">Marinobacter nauticus</name>
    <name type="common">Marinobacter hydrocarbonoclasticus</name>
    <name type="synonym">Marinobacter aquaeolei</name>
    <dbReference type="NCBI Taxonomy" id="2743"/>
    <lineage>
        <taxon>Bacteria</taxon>
        <taxon>Pseudomonadati</taxon>
        <taxon>Pseudomonadota</taxon>
        <taxon>Gammaproteobacteria</taxon>
        <taxon>Pseudomonadales</taxon>
        <taxon>Marinobacteraceae</taxon>
        <taxon>Marinobacter</taxon>
    </lineage>
</organism>
<dbReference type="EMBL" id="QPJI01000016">
    <property type="protein sequence ID" value="RCW63998.1"/>
    <property type="molecule type" value="Genomic_DNA"/>
</dbReference>
<sequence>MFTTMFETRELPVSEGRNGPFKTKGATVIVNPDCVELAAINSKGNVGRGSIAFPQDPEALKAFAAQIVAVANSLEVVQRPRDEDVEEPGPQYRNCYECSCGEEWEDVWSCMCNDRCPACNTECTPSNSERLD</sequence>
<name>A0A368XAG3_MARNT</name>
<protein>
    <submittedName>
        <fullName evidence="1">Uncharacterized protein</fullName>
    </submittedName>
</protein>
<dbReference type="AlphaFoldDB" id="A0A368XAG3"/>
<proteinExistence type="predicted"/>
<dbReference type="RefSeq" id="WP_114435118.1">
    <property type="nucleotide sequence ID" value="NZ_QPJI01000016.1"/>
</dbReference>